<keyword evidence="1" id="KW-0472">Membrane</keyword>
<accession>A0A8S5UDR7</accession>
<dbReference type="EMBL" id="BK016069">
    <property type="protein sequence ID" value="DAF92637.1"/>
    <property type="molecule type" value="Genomic_DNA"/>
</dbReference>
<evidence type="ECO:0000313" key="2">
    <source>
        <dbReference type="EMBL" id="DAF92637.1"/>
    </source>
</evidence>
<protein>
    <submittedName>
        <fullName evidence="2">Holin</fullName>
    </submittedName>
</protein>
<keyword evidence="1" id="KW-1133">Transmembrane helix</keyword>
<reference evidence="2" key="1">
    <citation type="journal article" date="2021" name="Proc. Natl. Acad. Sci. U.S.A.">
        <title>A Catalog of Tens of Thousands of Viruses from Human Metagenomes Reveals Hidden Associations with Chronic Diseases.</title>
        <authorList>
            <person name="Tisza M.J."/>
            <person name="Buck C.B."/>
        </authorList>
    </citation>
    <scope>NUCLEOTIDE SEQUENCE</scope>
    <source>
        <strain evidence="2">Cti0B23</strain>
    </source>
</reference>
<sequence length="113" mass="13005">MFLMENWYLVVALMAVAGMVGVCIGRFLKMPTSEQRERVKEWLLWAVTQAEAELGSGTGKLKLRQTYDLFIQRFPALAMAVSFDTFSLWVDEALEEMRKLLKENKTVRELVKG</sequence>
<proteinExistence type="predicted"/>
<name>A0A8S5UDR7_9CAUD</name>
<organism evidence="2">
    <name type="scientific">Siphoviridae sp. cti0B23</name>
    <dbReference type="NCBI Taxonomy" id="2825619"/>
    <lineage>
        <taxon>Viruses</taxon>
        <taxon>Duplodnaviria</taxon>
        <taxon>Heunggongvirae</taxon>
        <taxon>Uroviricota</taxon>
        <taxon>Caudoviricetes</taxon>
    </lineage>
</organism>
<feature type="transmembrane region" description="Helical" evidence="1">
    <location>
        <begin position="6"/>
        <end position="28"/>
    </location>
</feature>
<keyword evidence="1" id="KW-0812">Transmembrane</keyword>
<evidence type="ECO:0000256" key="1">
    <source>
        <dbReference type="SAM" id="Phobius"/>
    </source>
</evidence>